<sequence>MKRYLKNFFIDFSDDMIEKLKNISKLVIFPKDKILFYEGDNARNLYLLVEGEVSVYKTYENGSVQLLRYFKPLSLVAELANIHKIPYPATGKCEEESRIIIIDFNRFQTLFNNKDEFVLSQSILMNSIAGKLFYHMNFNSFRPTKKLSNLQQVIYLILDDIDILNKKKHWKVAQTLNISPESLSRAIKKLKENNLIDIDENNNLYIINKDKMKTFIE</sequence>
<accession>A0A347TMQ1</accession>
<dbReference type="SMART" id="SM00100">
    <property type="entry name" value="cNMP"/>
    <property type="match status" value="1"/>
</dbReference>
<dbReference type="PROSITE" id="PS50042">
    <property type="entry name" value="CNMP_BINDING_3"/>
    <property type="match status" value="1"/>
</dbReference>
<dbReference type="EMBL" id="CP032101">
    <property type="protein sequence ID" value="AXX87879.1"/>
    <property type="molecule type" value="Genomic_DNA"/>
</dbReference>
<dbReference type="SUPFAM" id="SSF46785">
    <property type="entry name" value="Winged helix' DNA-binding domain"/>
    <property type="match status" value="1"/>
</dbReference>
<organism evidence="2 5">
    <name type="scientific">Malaciobacter marinus</name>
    <dbReference type="NCBI Taxonomy" id="505249"/>
    <lineage>
        <taxon>Bacteria</taxon>
        <taxon>Pseudomonadati</taxon>
        <taxon>Campylobacterota</taxon>
        <taxon>Epsilonproteobacteria</taxon>
        <taxon>Campylobacterales</taxon>
        <taxon>Arcobacteraceae</taxon>
        <taxon>Malaciobacter</taxon>
    </lineage>
</organism>
<dbReference type="InterPro" id="IPR000595">
    <property type="entry name" value="cNMP-bd_dom"/>
</dbReference>
<dbReference type="InterPro" id="IPR018490">
    <property type="entry name" value="cNMP-bd_dom_sf"/>
</dbReference>
<dbReference type="InterPro" id="IPR050397">
    <property type="entry name" value="Env_Response_Regulators"/>
</dbReference>
<dbReference type="KEGG" id="amar:AMRN_2167"/>
<reference evidence="2 5" key="3">
    <citation type="submission" date="2018-08" db="EMBL/GenBank/DDBJ databases">
        <title>Complete genome of the Arcobacter marinus type strain JCM 15502.</title>
        <authorList>
            <person name="Miller W.G."/>
            <person name="Yee E."/>
            <person name="Huynh S."/>
            <person name="Parker C.T."/>
        </authorList>
    </citation>
    <scope>NUCLEOTIDE SEQUENCE [LARGE SCALE GENOMIC DNA]</scope>
    <source>
        <strain evidence="2 5">JCM 15502</strain>
    </source>
</reference>
<dbReference type="Pfam" id="PF00027">
    <property type="entry name" value="cNMP_binding"/>
    <property type="match status" value="1"/>
</dbReference>
<dbReference type="RefSeq" id="WP_099311042.1">
    <property type="nucleotide sequence ID" value="NZ_CP032101.1"/>
</dbReference>
<feature type="domain" description="Cyclic nucleotide-binding" evidence="1">
    <location>
        <begin position="8"/>
        <end position="111"/>
    </location>
</feature>
<dbReference type="GO" id="GO:0005829">
    <property type="term" value="C:cytosol"/>
    <property type="evidence" value="ECO:0007669"/>
    <property type="project" value="TreeGrafter"/>
</dbReference>
<dbReference type="Gene3D" id="2.60.120.10">
    <property type="entry name" value="Jelly Rolls"/>
    <property type="match status" value="1"/>
</dbReference>
<evidence type="ECO:0000259" key="1">
    <source>
        <dbReference type="PROSITE" id="PS50042"/>
    </source>
</evidence>
<proteinExistence type="predicted"/>
<dbReference type="InterPro" id="IPR036390">
    <property type="entry name" value="WH_DNA-bd_sf"/>
</dbReference>
<dbReference type="Proteomes" id="UP000264693">
    <property type="component" value="Chromosome"/>
</dbReference>
<evidence type="ECO:0000313" key="4">
    <source>
        <dbReference type="Proteomes" id="UP000224740"/>
    </source>
</evidence>
<keyword evidence="4" id="KW-1185">Reference proteome</keyword>
<reference evidence="3" key="2">
    <citation type="submission" date="2017-09" db="EMBL/GenBank/DDBJ databases">
        <authorList>
            <person name="Perez-Cataluna A."/>
            <person name="Figueras M.J."/>
            <person name="Salas-Masso N."/>
        </authorList>
    </citation>
    <scope>NUCLEOTIDE SEQUENCE</scope>
    <source>
        <strain evidence="3">CECT 7727</strain>
    </source>
</reference>
<dbReference type="Proteomes" id="UP000224740">
    <property type="component" value="Unassembled WGS sequence"/>
</dbReference>
<dbReference type="PANTHER" id="PTHR24567:SF26">
    <property type="entry name" value="REGULATORY PROTEIN YEIL"/>
    <property type="match status" value="1"/>
</dbReference>
<dbReference type="InterPro" id="IPR014710">
    <property type="entry name" value="RmlC-like_jellyroll"/>
</dbReference>
<dbReference type="AlphaFoldDB" id="A0A347TMQ1"/>
<dbReference type="GO" id="GO:0003700">
    <property type="term" value="F:DNA-binding transcription factor activity"/>
    <property type="evidence" value="ECO:0007669"/>
    <property type="project" value="TreeGrafter"/>
</dbReference>
<dbReference type="PANTHER" id="PTHR24567">
    <property type="entry name" value="CRP FAMILY TRANSCRIPTIONAL REGULATORY PROTEIN"/>
    <property type="match status" value="1"/>
</dbReference>
<name>A0A347TMQ1_9BACT</name>
<protein>
    <submittedName>
        <fullName evidence="2">Transcriptional regulator, Crp/Fnr family</fullName>
    </submittedName>
</protein>
<dbReference type="CDD" id="cd00038">
    <property type="entry name" value="CAP_ED"/>
    <property type="match status" value="1"/>
</dbReference>
<dbReference type="SUPFAM" id="SSF51206">
    <property type="entry name" value="cAMP-binding domain-like"/>
    <property type="match status" value="1"/>
</dbReference>
<dbReference type="InterPro" id="IPR036388">
    <property type="entry name" value="WH-like_DNA-bd_sf"/>
</dbReference>
<evidence type="ECO:0000313" key="2">
    <source>
        <dbReference type="EMBL" id="AXX87879.1"/>
    </source>
</evidence>
<dbReference type="EMBL" id="NXAO01000028">
    <property type="protein sequence ID" value="PHO15416.1"/>
    <property type="molecule type" value="Genomic_DNA"/>
</dbReference>
<gene>
    <name evidence="2" type="ORF">AMRN_2167</name>
    <name evidence="3" type="ORF">CPH92_07080</name>
</gene>
<dbReference type="Gene3D" id="1.10.10.10">
    <property type="entry name" value="Winged helix-like DNA-binding domain superfamily/Winged helix DNA-binding domain"/>
    <property type="match status" value="1"/>
</dbReference>
<evidence type="ECO:0000313" key="5">
    <source>
        <dbReference type="Proteomes" id="UP000264693"/>
    </source>
</evidence>
<reference evidence="4" key="1">
    <citation type="submission" date="2017-09" db="EMBL/GenBank/DDBJ databases">
        <title>Arcobacter canalis sp. nov., a new species isolated from a water canal contaminated with urban sewage.</title>
        <authorList>
            <person name="Perez-Cataluna A."/>
            <person name="Salas-Masso N."/>
            <person name="Figueras M.J."/>
        </authorList>
    </citation>
    <scope>NUCLEOTIDE SEQUENCE [LARGE SCALE GENOMIC DNA]</scope>
    <source>
        <strain evidence="4">CECT 7727</strain>
    </source>
</reference>
<evidence type="ECO:0000313" key="3">
    <source>
        <dbReference type="EMBL" id="PHO15416.1"/>
    </source>
</evidence>